<protein>
    <recommendedName>
        <fullName evidence="3">DNA-binding domain-containing protein</fullName>
    </recommendedName>
</protein>
<evidence type="ECO:0008006" key="3">
    <source>
        <dbReference type="Google" id="ProtNLM"/>
    </source>
</evidence>
<evidence type="ECO:0000313" key="2">
    <source>
        <dbReference type="Proteomes" id="UP000219072"/>
    </source>
</evidence>
<gene>
    <name evidence="1" type="ORF">SAMN06297387_103231</name>
</gene>
<proteinExistence type="predicted"/>
<dbReference type="Proteomes" id="UP000219072">
    <property type="component" value="Unassembled WGS sequence"/>
</dbReference>
<dbReference type="EMBL" id="OCNE01000003">
    <property type="protein sequence ID" value="SOD61562.1"/>
    <property type="molecule type" value="Genomic_DNA"/>
</dbReference>
<evidence type="ECO:0000313" key="1">
    <source>
        <dbReference type="EMBL" id="SOD61562.1"/>
    </source>
</evidence>
<keyword evidence="2" id="KW-1185">Reference proteome</keyword>
<sequence>MTPAPVSFQALLARALTAPGLLREIREDPDAFADREGLPRDEVRRLADMRPQGLDATSWIAGEKTREQIRALYPATITVAGTLPGAGELLAYGPPGGRLDRPGEAAAVGRRLEELAARTEVPGEGRRSVFLDLIRFETLWYEARAALPAGRETATAPRGPALRPGTLLASFGCEVVAAHRATLAAGRLADTAERPTTYLLAAGAGERVATVRLTPSAHAVLAACDGSTPVARLAEATGHRADRIDALLAGLWHKGLVLLPRDPSRPPPPAHGHR</sequence>
<accession>A0A286DSB2</accession>
<dbReference type="AlphaFoldDB" id="A0A286DSB2"/>
<reference evidence="1 2" key="1">
    <citation type="submission" date="2017-09" db="EMBL/GenBank/DDBJ databases">
        <authorList>
            <person name="Ehlers B."/>
            <person name="Leendertz F.H."/>
        </authorList>
    </citation>
    <scope>NUCLEOTIDE SEQUENCE [LARGE SCALE GENOMIC DNA]</scope>
    <source>
        <strain evidence="1 2">CGMCC 4.7095</strain>
    </source>
</reference>
<dbReference type="RefSeq" id="WP_097230119.1">
    <property type="nucleotide sequence ID" value="NZ_OCNE01000003.1"/>
</dbReference>
<name>A0A286DSB2_9ACTN</name>
<organism evidence="1 2">
    <name type="scientific">Streptomyces zhaozhouensis</name>
    <dbReference type="NCBI Taxonomy" id="1300267"/>
    <lineage>
        <taxon>Bacteria</taxon>
        <taxon>Bacillati</taxon>
        <taxon>Actinomycetota</taxon>
        <taxon>Actinomycetes</taxon>
        <taxon>Kitasatosporales</taxon>
        <taxon>Streptomycetaceae</taxon>
        <taxon>Streptomyces</taxon>
    </lineage>
</organism>
<dbReference type="OrthoDB" id="5177638at2"/>